<dbReference type="Gene3D" id="3.40.50.720">
    <property type="entry name" value="NAD(P)-binding Rossmann-like Domain"/>
    <property type="match status" value="1"/>
</dbReference>
<keyword evidence="1 4" id="KW-0560">Oxidoreductase</keyword>
<dbReference type="GO" id="GO:0008866">
    <property type="term" value="F:fructuronate reductase activity"/>
    <property type="evidence" value="ECO:0007669"/>
    <property type="project" value="UniProtKB-EC"/>
</dbReference>
<dbReference type="Proteomes" id="UP001253595">
    <property type="component" value="Unassembled WGS sequence"/>
</dbReference>
<dbReference type="EMBL" id="JAVDVX010000006">
    <property type="protein sequence ID" value="MDR7091214.1"/>
    <property type="molecule type" value="Genomic_DNA"/>
</dbReference>
<dbReference type="Pfam" id="PF01232">
    <property type="entry name" value="Mannitol_dh"/>
    <property type="match status" value="1"/>
</dbReference>
<dbReference type="InterPro" id="IPR013131">
    <property type="entry name" value="Mannitol_DH_N"/>
</dbReference>
<dbReference type="InterPro" id="IPR000669">
    <property type="entry name" value="Mannitol_DH"/>
</dbReference>
<dbReference type="PANTHER" id="PTHR43362:SF1">
    <property type="entry name" value="MANNITOL DEHYDROGENASE 2-RELATED"/>
    <property type="match status" value="1"/>
</dbReference>
<feature type="domain" description="Mannitol dehydrogenase C-terminal" evidence="3">
    <location>
        <begin position="284"/>
        <end position="476"/>
    </location>
</feature>
<sequence>MNRLNKNVIADLPKDIILPSYDRSALKPGIVHLGIGAFHRAHQAFYTEAALNKFGGNWGIIGSSLRSASVRDQLVPQDCLYTLVERSGEGEKLQIIGAVLDTLVGPENPAALVAQMAASNIKIVSLTITEKGYCHDPATGNLNLAHPDIIHDLEHLDAPASAIGFLVAALKHRFDNNQKAFTLLSCDNLPNNGEVLEKVVTQFAQKISPEFSAWIKANATFPCTMIDRIVPATTEDDRRDIEARMGVRDEGMVVCEPFTQWVVEDKFADGRPEWDKVGVLLVEDVRVFEKIKLRLLNGAHSTMAYTGYLSGFQYISEVMEQPAFVNLVKTYMAREAGETVVAPAGFDIDAYKQQLRERFSNKALKHRTWQIAMDGSQKLPQRLLETLREQLAGNGHIDILCLGVAAWIRYVSGVDEKGAVIEVSDPLAKELRAACDANQSNPAGMVKAVVGIQKVFGADLINETRFVETTTQWLERFYAKGVLASVQDAFN</sequence>
<dbReference type="InterPro" id="IPR050988">
    <property type="entry name" value="Mannitol_DH/Oxidoreductase"/>
</dbReference>
<dbReference type="InterPro" id="IPR008927">
    <property type="entry name" value="6-PGluconate_DH-like_C_sf"/>
</dbReference>
<dbReference type="InterPro" id="IPR013118">
    <property type="entry name" value="Mannitol_DH_C"/>
</dbReference>
<dbReference type="SUPFAM" id="SSF48179">
    <property type="entry name" value="6-phosphogluconate dehydrogenase C-terminal domain-like"/>
    <property type="match status" value="1"/>
</dbReference>
<accession>A0ABU1V180</accession>
<gene>
    <name evidence="4" type="ORF">J2X05_003249</name>
</gene>
<dbReference type="InterPro" id="IPR013328">
    <property type="entry name" value="6PGD_dom2"/>
</dbReference>
<dbReference type="PRINTS" id="PR00084">
    <property type="entry name" value="MTLDHDRGNASE"/>
</dbReference>
<comment type="caution">
    <text evidence="4">The sequence shown here is derived from an EMBL/GenBank/DDBJ whole genome shotgun (WGS) entry which is preliminary data.</text>
</comment>
<evidence type="ECO:0000259" key="2">
    <source>
        <dbReference type="Pfam" id="PF01232"/>
    </source>
</evidence>
<dbReference type="SUPFAM" id="SSF51735">
    <property type="entry name" value="NAD(P)-binding Rossmann-fold domains"/>
    <property type="match status" value="1"/>
</dbReference>
<evidence type="ECO:0000259" key="3">
    <source>
        <dbReference type="Pfam" id="PF08125"/>
    </source>
</evidence>
<keyword evidence="5" id="KW-1185">Reference proteome</keyword>
<dbReference type="Pfam" id="PF08125">
    <property type="entry name" value="Mannitol_dh_C"/>
    <property type="match status" value="1"/>
</dbReference>
<dbReference type="RefSeq" id="WP_310074269.1">
    <property type="nucleotide sequence ID" value="NZ_JAVDVX010000006.1"/>
</dbReference>
<proteinExistence type="predicted"/>
<name>A0ABU1V180_9GAMM</name>
<evidence type="ECO:0000256" key="1">
    <source>
        <dbReference type="ARBA" id="ARBA00023002"/>
    </source>
</evidence>
<organism evidence="4 5">
    <name type="scientific">Cellvibrio fibrivorans</name>
    <dbReference type="NCBI Taxonomy" id="126350"/>
    <lineage>
        <taxon>Bacteria</taxon>
        <taxon>Pseudomonadati</taxon>
        <taxon>Pseudomonadota</taxon>
        <taxon>Gammaproteobacteria</taxon>
        <taxon>Cellvibrionales</taxon>
        <taxon>Cellvibrionaceae</taxon>
        <taxon>Cellvibrio</taxon>
    </lineage>
</organism>
<dbReference type="PANTHER" id="PTHR43362">
    <property type="entry name" value="MANNITOL DEHYDROGENASE DSF1-RELATED"/>
    <property type="match status" value="1"/>
</dbReference>
<dbReference type="Gene3D" id="1.10.1040.10">
    <property type="entry name" value="N-(1-d-carboxylethyl)-l-norvaline Dehydrogenase, domain 2"/>
    <property type="match status" value="1"/>
</dbReference>
<feature type="domain" description="Mannitol dehydrogenase N-terminal" evidence="2">
    <location>
        <begin position="29"/>
        <end position="276"/>
    </location>
</feature>
<dbReference type="EC" id="1.1.1.57" evidence="4"/>
<protein>
    <submittedName>
        <fullName evidence="4">Fructuronate reductase</fullName>
        <ecNumber evidence="4">1.1.1.57</ecNumber>
    </submittedName>
</protein>
<evidence type="ECO:0000313" key="4">
    <source>
        <dbReference type="EMBL" id="MDR7091214.1"/>
    </source>
</evidence>
<dbReference type="InterPro" id="IPR036291">
    <property type="entry name" value="NAD(P)-bd_dom_sf"/>
</dbReference>
<reference evidence="4 5" key="1">
    <citation type="submission" date="2023-07" db="EMBL/GenBank/DDBJ databases">
        <title>Sorghum-associated microbial communities from plants grown in Nebraska, USA.</title>
        <authorList>
            <person name="Schachtman D."/>
        </authorList>
    </citation>
    <scope>NUCLEOTIDE SEQUENCE [LARGE SCALE GENOMIC DNA]</scope>
    <source>
        <strain evidence="4 5">BE190</strain>
    </source>
</reference>
<evidence type="ECO:0000313" key="5">
    <source>
        <dbReference type="Proteomes" id="UP001253595"/>
    </source>
</evidence>